<gene>
    <name evidence="1" type="ORF">JG687_00000445</name>
</gene>
<sequence length="131" mass="12500">HGAQQQCSGVHKTPLVFSADLLDIQRKTEAYKAIAKHSNPGATDTVSSAAEAAANATGSWVNGAVDTVSSAAGSALDSAGSALNSAGSAISSAAGEAASAVGDGSGSSSASVVTVSMTGVLAAICLAMNFA</sequence>
<evidence type="ECO:0000313" key="1">
    <source>
        <dbReference type="EMBL" id="KAG6974230.1"/>
    </source>
</evidence>
<feature type="non-terminal residue" evidence="1">
    <location>
        <position position="1"/>
    </location>
</feature>
<reference evidence="1" key="1">
    <citation type="submission" date="2021-01" db="EMBL/GenBank/DDBJ databases">
        <title>Phytophthora aleatoria, a newly-described species from Pinus radiata is distinct from Phytophthora cactorum isolates based on comparative genomics.</title>
        <authorList>
            <person name="Mcdougal R."/>
            <person name="Panda P."/>
            <person name="Williams N."/>
            <person name="Studholme D.J."/>
        </authorList>
    </citation>
    <scope>NUCLEOTIDE SEQUENCE</scope>
    <source>
        <strain evidence="1">NZFS 3830</strain>
    </source>
</reference>
<proteinExistence type="predicted"/>
<accession>A0A8T1V4S5</accession>
<protein>
    <submittedName>
        <fullName evidence="1">Uncharacterized protein</fullName>
    </submittedName>
</protein>
<dbReference type="Proteomes" id="UP000688947">
    <property type="component" value="Unassembled WGS sequence"/>
</dbReference>
<name>A0A8T1V4S5_9STRA</name>
<dbReference type="EMBL" id="JAENGZ010000009">
    <property type="protein sequence ID" value="KAG6974230.1"/>
    <property type="molecule type" value="Genomic_DNA"/>
</dbReference>
<organism evidence="1 2">
    <name type="scientific">Phytophthora cactorum</name>
    <dbReference type="NCBI Taxonomy" id="29920"/>
    <lineage>
        <taxon>Eukaryota</taxon>
        <taxon>Sar</taxon>
        <taxon>Stramenopiles</taxon>
        <taxon>Oomycota</taxon>
        <taxon>Peronosporomycetes</taxon>
        <taxon>Peronosporales</taxon>
        <taxon>Peronosporaceae</taxon>
        <taxon>Phytophthora</taxon>
    </lineage>
</organism>
<evidence type="ECO:0000313" key="2">
    <source>
        <dbReference type="Proteomes" id="UP000688947"/>
    </source>
</evidence>
<comment type="caution">
    <text evidence="1">The sequence shown here is derived from an EMBL/GenBank/DDBJ whole genome shotgun (WGS) entry which is preliminary data.</text>
</comment>
<dbReference type="AlphaFoldDB" id="A0A8T1V4S5"/>